<dbReference type="EMBL" id="FOLQ01000001">
    <property type="protein sequence ID" value="SFC15238.1"/>
    <property type="molecule type" value="Genomic_DNA"/>
</dbReference>
<protein>
    <submittedName>
        <fullName evidence="1">Uncharacterized protein</fullName>
    </submittedName>
</protein>
<keyword evidence="2" id="KW-1185">Reference proteome</keyword>
<name>A0A1I1GZF8_9BACT</name>
<evidence type="ECO:0000313" key="1">
    <source>
        <dbReference type="EMBL" id="SFC15238.1"/>
    </source>
</evidence>
<accession>A0A1I1GZF8</accession>
<dbReference type="AlphaFoldDB" id="A0A1I1GZF8"/>
<organism evidence="1 2">
    <name type="scientific">Spirosoma endophyticum</name>
    <dbReference type="NCBI Taxonomy" id="662367"/>
    <lineage>
        <taxon>Bacteria</taxon>
        <taxon>Pseudomonadati</taxon>
        <taxon>Bacteroidota</taxon>
        <taxon>Cytophagia</taxon>
        <taxon>Cytophagales</taxon>
        <taxon>Cytophagaceae</taxon>
        <taxon>Spirosoma</taxon>
    </lineage>
</organism>
<evidence type="ECO:0000313" key="2">
    <source>
        <dbReference type="Proteomes" id="UP000198598"/>
    </source>
</evidence>
<gene>
    <name evidence="1" type="ORF">SAMN05216167_101558</name>
</gene>
<reference evidence="1 2" key="1">
    <citation type="submission" date="2016-10" db="EMBL/GenBank/DDBJ databases">
        <authorList>
            <person name="de Groot N.N."/>
        </authorList>
    </citation>
    <scope>NUCLEOTIDE SEQUENCE [LARGE SCALE GENOMIC DNA]</scope>
    <source>
        <strain evidence="1 2">DSM 26130</strain>
    </source>
</reference>
<proteinExistence type="predicted"/>
<sequence>MKFKHCLLLSVFLSSLLIGTLLSFSMKAQNKVIAEAHQLHK</sequence>
<dbReference type="Proteomes" id="UP000198598">
    <property type="component" value="Unassembled WGS sequence"/>
</dbReference>